<keyword evidence="1" id="KW-0472">Membrane</keyword>
<feature type="transmembrane region" description="Helical" evidence="1">
    <location>
        <begin position="12"/>
        <end position="30"/>
    </location>
</feature>
<keyword evidence="1" id="KW-0812">Transmembrane</keyword>
<protein>
    <submittedName>
        <fullName evidence="2">Uncharacterized protein</fullName>
    </submittedName>
</protein>
<accession>M4RRV7</accession>
<dbReference type="KEGG" id="gps:C427_4201"/>
<dbReference type="PATRIC" id="fig|1129794.4.peg.4182"/>
<dbReference type="HOGENOM" id="CLU_2344144_0_0_6"/>
<name>M4RRV7_9ALTE</name>
<sequence>MFEKFVELEKFDRLSVLIISIVLATLTYRFVEIPFKKVKFTPTSYKSTLISLSVTLGIALTTWAIPIFNRLTLLSKPNYMIRIWVMTTHIDNTVAFK</sequence>
<proteinExistence type="predicted"/>
<dbReference type="STRING" id="1129794.C427_4201"/>
<evidence type="ECO:0000313" key="2">
    <source>
        <dbReference type="EMBL" id="AGH46306.1"/>
    </source>
</evidence>
<keyword evidence="3" id="KW-1185">Reference proteome</keyword>
<dbReference type="Proteomes" id="UP000011864">
    <property type="component" value="Chromosome"/>
</dbReference>
<evidence type="ECO:0000313" key="3">
    <source>
        <dbReference type="Proteomes" id="UP000011864"/>
    </source>
</evidence>
<feature type="transmembrane region" description="Helical" evidence="1">
    <location>
        <begin position="50"/>
        <end position="73"/>
    </location>
</feature>
<keyword evidence="1" id="KW-1133">Transmembrane helix</keyword>
<dbReference type="AlphaFoldDB" id="M4RRV7"/>
<dbReference type="EMBL" id="CP003837">
    <property type="protein sequence ID" value="AGH46306.1"/>
    <property type="molecule type" value="Genomic_DNA"/>
</dbReference>
<reference evidence="2 3" key="1">
    <citation type="journal article" date="2013" name="Genome Announc.">
        <title>Complete Genome Sequence of Glaciecola psychrophila Strain 170T.</title>
        <authorList>
            <person name="Yin J."/>
            <person name="Chen J."/>
            <person name="Liu G."/>
            <person name="Yu Y."/>
            <person name="Song L."/>
            <person name="Wang X."/>
            <person name="Qu X."/>
        </authorList>
    </citation>
    <scope>NUCLEOTIDE SEQUENCE [LARGE SCALE GENOMIC DNA]</scope>
    <source>
        <strain evidence="2 3">170</strain>
    </source>
</reference>
<gene>
    <name evidence="2" type="ORF">C427_4201</name>
</gene>
<evidence type="ECO:0000256" key="1">
    <source>
        <dbReference type="SAM" id="Phobius"/>
    </source>
</evidence>
<organism evidence="2 3">
    <name type="scientific">Paraglaciecola psychrophila 170</name>
    <dbReference type="NCBI Taxonomy" id="1129794"/>
    <lineage>
        <taxon>Bacteria</taxon>
        <taxon>Pseudomonadati</taxon>
        <taxon>Pseudomonadota</taxon>
        <taxon>Gammaproteobacteria</taxon>
        <taxon>Alteromonadales</taxon>
        <taxon>Alteromonadaceae</taxon>
        <taxon>Paraglaciecola</taxon>
    </lineage>
</organism>